<dbReference type="SUPFAM" id="SSF51905">
    <property type="entry name" value="FAD/NAD(P)-binding domain"/>
    <property type="match status" value="1"/>
</dbReference>
<dbReference type="GO" id="GO:0004497">
    <property type="term" value="F:monooxygenase activity"/>
    <property type="evidence" value="ECO:0007669"/>
    <property type="project" value="UniProtKB-KW"/>
</dbReference>
<dbReference type="Gene3D" id="3.50.50.60">
    <property type="entry name" value="FAD/NAD(P)-binding domain"/>
    <property type="match status" value="1"/>
</dbReference>
<evidence type="ECO:0000256" key="3">
    <source>
        <dbReference type="ARBA" id="ARBA00023002"/>
    </source>
</evidence>
<dbReference type="InterPro" id="IPR058917">
    <property type="entry name" value="RESC6_dom"/>
</dbReference>
<dbReference type="Pfam" id="PF01494">
    <property type="entry name" value="FAD_binding_3"/>
    <property type="match status" value="1"/>
</dbReference>
<sequence length="1509" mass="165866">MSMSDMSGYDAELQEHQLELRVKLPAVLASRLLASHDPARSVDRLRFLQKHSHPRLAPEELEEFAKAWSQAYEVPVTRRCVHEACAQHRGSWTPKRSMSLSMLCLAAACRRDGAYEALKPELQELLQFGIFPQIRFGDVEMQLWQLDPEELLRELLSDCDSDSRPHQAAMELVEKLLLYRHKEVLLPLLQFCQLHLETCLPGQRCHGRAMGLNGASKGKGGRKGKSSDDSVSPALLNSFIKNSWTIEALFQNCSRHQRKFNHIHVSACWNKLGHLSKDSEQWYNQPSNQSALEPLVQQTLLVVQGPDIQARQLANIVHGIVKSGALKVNRESLGDLMKALAAAFREHMGSCNAQELANAAWAFAKAGHVDAELFAALASSAQEKWYLDNFNAQEAANTTWAFATAGHSDAKLFKALGEVVEQRLSSFTPQGLANTVWAFAKANFLDARLLRMMGEMAQQSMDLFNEMDLANTTWAFARLGQFDPDLFTALAKSAEWHLEQQSFNAQGLASTIWAFSKAGYREAALFEAFTKAVCQRLATKHGSDFNSQDLANIAWAFAKACQLDEKLFKALSRAAVGCLDDFNAQDLGNIAWAFAKAGYFDKELFNSVASSFCNGKQNLDDLTAPHVANIAWAFAKADVKLDVPLFSALARSASQRVGDFTTQETAILAWVFASANQLDSGLFASLATSVLSSLDDFDEEELDNMEWAFARAGQRKVVKTLQNRKKTTGSSGALASLGSFEKPSCGQIVVAGGGIGGAAVAVALQSRGFEVVVLEADGSFDARKQGYGLTIQGYGSTTQALGIDLASDDAPSTSHYTFSHSGEILGFFGEAFGSSKDRKESEGISSGRFIHIPRQMLRRRILDKLHPGTIRWNSKLKSFKCTQKSKKSQKNGVRITLTDGTNMDAALLVGSDGIFSTVRRQLALPGDRLNYVGLVVVLGIIREEEMCVSLAHRRIFETVDGCTRIYAMPFTTASTMWQLSFPMAEEAAKKLCKDQAALKAEIVRRCESWHSPIPEMLRKTPLDSFSGYPVYDRDLLEPQVLRSTEESLRRVTLIGDAAHPMTPFKAQGANQALIDAVLLADVLVESIQKSGELGFQAALPLFERKMLSRSARVVVGSREKAREMHSRLALQPARKVQRETGLDPQKAIRVLREKGIGAQCAMDPRGLDAVVAETIAEPGSSEAPQRRPPKRPRGAENVGARKLRKKSREEAEALEKGAMSEPAPKQPLWGYIEDAWHKCLLVETRKSGRHKVEWLEDGSQSLLNADCVQPRAADQSDLAHANKEGALVLLGLMADHLVDLDPTQLPEGGEGKKQKKKGRSRPSQTVSIEELLARFVLPALGSPAAFVRLRGLWVSAAFARQAPRLGRRGAAAGLCTEALKLLHDQELPVRVLAASCLEAFLQREQDEVRQAVAAQLPAVLERLLRGLTETQCEEVAEALQCLIEAFPNEVVPFAAQLIVGLAGQFCQLMDHRDDDDDENEMPAAGSLATIVTVLHSCTGLQHPEDAVLL</sequence>
<comment type="caution">
    <text evidence="8">The sequence shown here is derived from an EMBL/GenBank/DDBJ whole genome shotgun (WGS) entry which is preliminary data.</text>
</comment>
<feature type="domain" description="RNA-editing substrate-binding complex 6 protein" evidence="7">
    <location>
        <begin position="312"/>
        <end position="493"/>
    </location>
</feature>
<dbReference type="PANTHER" id="PTHR46972">
    <property type="entry name" value="MONOOXYGENASE ASQM-RELATED"/>
    <property type="match status" value="1"/>
</dbReference>
<dbReference type="OrthoDB" id="5955355at2759"/>
<keyword evidence="2" id="KW-0274">FAD</keyword>
<dbReference type="InterPro" id="IPR011989">
    <property type="entry name" value="ARM-like"/>
</dbReference>
<dbReference type="Gene3D" id="1.25.10.10">
    <property type="entry name" value="Leucine-rich Repeat Variant"/>
    <property type="match status" value="2"/>
</dbReference>
<feature type="region of interest" description="Disordered" evidence="5">
    <location>
        <begin position="1176"/>
        <end position="1226"/>
    </location>
</feature>
<dbReference type="PRINTS" id="PR00420">
    <property type="entry name" value="RNGMNOXGNASE"/>
</dbReference>
<dbReference type="PANTHER" id="PTHR46972:SF1">
    <property type="entry name" value="FAD DEPENDENT OXIDOREDUCTASE DOMAIN-CONTAINING PROTEIN"/>
    <property type="match status" value="1"/>
</dbReference>
<evidence type="ECO:0000313" key="9">
    <source>
        <dbReference type="Proteomes" id="UP000186817"/>
    </source>
</evidence>
<dbReference type="Proteomes" id="UP000186817">
    <property type="component" value="Unassembled WGS sequence"/>
</dbReference>
<feature type="domain" description="FAD-binding" evidence="6">
    <location>
        <begin position="747"/>
        <end position="1088"/>
    </location>
</feature>
<evidence type="ECO:0000259" key="7">
    <source>
        <dbReference type="Pfam" id="PF26188"/>
    </source>
</evidence>
<proteinExistence type="predicted"/>
<dbReference type="GO" id="GO:0071949">
    <property type="term" value="F:FAD binding"/>
    <property type="evidence" value="ECO:0007669"/>
    <property type="project" value="InterPro"/>
</dbReference>
<organism evidence="8 9">
    <name type="scientific">Symbiodinium microadriaticum</name>
    <name type="common">Dinoflagellate</name>
    <name type="synonym">Zooxanthella microadriatica</name>
    <dbReference type="NCBI Taxonomy" id="2951"/>
    <lineage>
        <taxon>Eukaryota</taxon>
        <taxon>Sar</taxon>
        <taxon>Alveolata</taxon>
        <taxon>Dinophyceae</taxon>
        <taxon>Suessiales</taxon>
        <taxon>Symbiodiniaceae</taxon>
        <taxon>Symbiodinium</taxon>
    </lineage>
</organism>
<keyword evidence="9" id="KW-1185">Reference proteome</keyword>
<reference evidence="8 9" key="1">
    <citation type="submission" date="2016-02" db="EMBL/GenBank/DDBJ databases">
        <title>Genome analysis of coral dinoflagellate symbionts highlights evolutionary adaptations to a symbiotic lifestyle.</title>
        <authorList>
            <person name="Aranda M."/>
            <person name="Li Y."/>
            <person name="Liew Y.J."/>
            <person name="Baumgarten S."/>
            <person name="Simakov O."/>
            <person name="Wilson M."/>
            <person name="Piel J."/>
            <person name="Ashoor H."/>
            <person name="Bougouffa S."/>
            <person name="Bajic V.B."/>
            <person name="Ryu T."/>
            <person name="Ravasi T."/>
            <person name="Bayer T."/>
            <person name="Micklem G."/>
            <person name="Kim H."/>
            <person name="Bhak J."/>
            <person name="Lajeunesse T.C."/>
            <person name="Voolstra C.R."/>
        </authorList>
    </citation>
    <scope>NUCLEOTIDE SEQUENCE [LARGE SCALE GENOMIC DNA]</scope>
    <source>
        <strain evidence="8 9">CCMP2467</strain>
    </source>
</reference>
<keyword evidence="4" id="KW-0503">Monooxygenase</keyword>
<keyword evidence="3" id="KW-0560">Oxidoreductase</keyword>
<evidence type="ECO:0000256" key="4">
    <source>
        <dbReference type="ARBA" id="ARBA00023033"/>
    </source>
</evidence>
<keyword evidence="1" id="KW-0285">Flavoprotein</keyword>
<protein>
    <submittedName>
        <fullName evidence="8">Zeaxanthin epoxidase, chloroplastic</fullName>
    </submittedName>
</protein>
<dbReference type="InterPro" id="IPR002938">
    <property type="entry name" value="FAD-bd"/>
</dbReference>
<dbReference type="SUPFAM" id="SSF48371">
    <property type="entry name" value="ARM repeat"/>
    <property type="match status" value="2"/>
</dbReference>
<evidence type="ECO:0000313" key="8">
    <source>
        <dbReference type="EMBL" id="OLP99910.1"/>
    </source>
</evidence>
<name>A0A1Q9DXK8_SYMMI</name>
<evidence type="ECO:0000256" key="2">
    <source>
        <dbReference type="ARBA" id="ARBA00022827"/>
    </source>
</evidence>
<gene>
    <name evidence="8" type="primary">ABA2</name>
    <name evidence="8" type="ORF">AK812_SmicGene17502</name>
</gene>
<dbReference type="Pfam" id="PF26188">
    <property type="entry name" value="RESC6"/>
    <property type="match status" value="2"/>
</dbReference>
<feature type="domain" description="RNA-editing substrate-binding complex 6 protein" evidence="7">
    <location>
        <begin position="502"/>
        <end position="724"/>
    </location>
</feature>
<evidence type="ECO:0000256" key="1">
    <source>
        <dbReference type="ARBA" id="ARBA00022630"/>
    </source>
</evidence>
<feature type="region of interest" description="Disordered" evidence="5">
    <location>
        <begin position="1301"/>
        <end position="1323"/>
    </location>
</feature>
<evidence type="ECO:0000259" key="6">
    <source>
        <dbReference type="Pfam" id="PF01494"/>
    </source>
</evidence>
<dbReference type="InterPro" id="IPR016024">
    <property type="entry name" value="ARM-type_fold"/>
</dbReference>
<accession>A0A1Q9DXK8</accession>
<dbReference type="InterPro" id="IPR036188">
    <property type="entry name" value="FAD/NAD-bd_sf"/>
</dbReference>
<dbReference type="EMBL" id="LSRX01000346">
    <property type="protein sequence ID" value="OLP99910.1"/>
    <property type="molecule type" value="Genomic_DNA"/>
</dbReference>
<evidence type="ECO:0000256" key="5">
    <source>
        <dbReference type="SAM" id="MobiDB-lite"/>
    </source>
</evidence>